<reference evidence="1" key="1">
    <citation type="submission" date="2009-12" db="EMBL/GenBank/DDBJ databases">
        <authorList>
            <person name="Weinstock G."/>
            <person name="Sodergren E."/>
            <person name="Clifton S."/>
            <person name="Fulton L."/>
            <person name="Fulton B."/>
            <person name="Courtney L."/>
            <person name="Fronick C."/>
            <person name="Harrison M."/>
            <person name="Strong C."/>
            <person name="Farmer C."/>
            <person name="Delahaunty K."/>
            <person name="Markovic C."/>
            <person name="Hall O."/>
            <person name="Minx P."/>
            <person name="Tomlinson C."/>
            <person name="Mitreva M."/>
            <person name="Nelson J."/>
            <person name="Hou S."/>
            <person name="Wollam A."/>
            <person name="Pepin K.H."/>
            <person name="Johnson M."/>
            <person name="Bhonagiri V."/>
            <person name="Nash W.E."/>
            <person name="Warren W."/>
            <person name="Chinwalla A."/>
            <person name="Mardis E.R."/>
            <person name="Wilson R.K."/>
        </authorList>
    </citation>
    <scope>NUCLEOTIDE SEQUENCE [LARGE SCALE GENOMIC DNA]</scope>
    <source>
        <strain evidence="1">DSM 15176</strain>
    </source>
</reference>
<dbReference type="Proteomes" id="UP000003438">
    <property type="component" value="Unassembled WGS sequence"/>
</dbReference>
<organism evidence="1 2">
    <name type="scientific">Subdoligranulum variabile DSM 15176</name>
    <dbReference type="NCBI Taxonomy" id="411471"/>
    <lineage>
        <taxon>Bacteria</taxon>
        <taxon>Bacillati</taxon>
        <taxon>Bacillota</taxon>
        <taxon>Clostridia</taxon>
        <taxon>Eubacteriales</taxon>
        <taxon>Oscillospiraceae</taxon>
        <taxon>Subdoligranulum</taxon>
    </lineage>
</organism>
<dbReference type="EMBL" id="ACBY02000023">
    <property type="protein sequence ID" value="EFB75969.1"/>
    <property type="molecule type" value="Genomic_DNA"/>
</dbReference>
<sequence>MFAVKNRCYLFQGKCVLFNGKRTINGTNAVVATQCWVSNKLWVTIQSTYQFSNLSHAVYNFICDFKGWLFVVHFKYLMVANRFIYYIMHRSSHLSKERIK</sequence>
<evidence type="ECO:0000313" key="2">
    <source>
        <dbReference type="Proteomes" id="UP000003438"/>
    </source>
</evidence>
<proteinExistence type="predicted"/>
<evidence type="ECO:0000313" key="1">
    <source>
        <dbReference type="EMBL" id="EFB75969.1"/>
    </source>
</evidence>
<accession>D1PN34</accession>
<dbReference type="AlphaFoldDB" id="D1PN34"/>
<keyword evidence="2" id="KW-1185">Reference proteome</keyword>
<gene>
    <name evidence="1" type="ORF">SUBVAR_05749</name>
</gene>
<name>D1PN34_9FIRM</name>
<protein>
    <submittedName>
        <fullName evidence="1">Uncharacterized protein</fullName>
    </submittedName>
</protein>
<dbReference type="HOGENOM" id="CLU_2304582_0_0_9"/>
<comment type="caution">
    <text evidence="1">The sequence shown here is derived from an EMBL/GenBank/DDBJ whole genome shotgun (WGS) entry which is preliminary data.</text>
</comment>